<dbReference type="STRING" id="46177.SAMN05660976_08290"/>
<reference evidence="6 7" key="1">
    <citation type="submission" date="2016-10" db="EMBL/GenBank/DDBJ databases">
        <authorList>
            <person name="de Groot N.N."/>
        </authorList>
    </citation>
    <scope>NUCLEOTIDE SEQUENCE [LARGE SCALE GENOMIC DNA]</scope>
    <source>
        <strain evidence="6 7">DSM 43357</strain>
    </source>
</reference>
<dbReference type="GO" id="GO:0003677">
    <property type="term" value="F:DNA binding"/>
    <property type="evidence" value="ECO:0007669"/>
    <property type="project" value="UniProtKB-UniRule"/>
</dbReference>
<keyword evidence="7" id="KW-1185">Reference proteome</keyword>
<dbReference type="PANTHER" id="PTHR47506:SF7">
    <property type="entry name" value="TRANSCRIPTIONAL REGULATORY PROTEIN"/>
    <property type="match status" value="1"/>
</dbReference>
<gene>
    <name evidence="6" type="ORF">SAMN05660976_08290</name>
</gene>
<evidence type="ECO:0000313" key="7">
    <source>
        <dbReference type="Proteomes" id="UP000198953"/>
    </source>
</evidence>
<evidence type="ECO:0000256" key="3">
    <source>
        <dbReference type="ARBA" id="ARBA00023163"/>
    </source>
</evidence>
<dbReference type="RefSeq" id="WP_091105860.1">
    <property type="nucleotide sequence ID" value="NZ_FOBF01000036.1"/>
</dbReference>
<dbReference type="PROSITE" id="PS50977">
    <property type="entry name" value="HTH_TETR_2"/>
    <property type="match status" value="1"/>
</dbReference>
<dbReference type="EMBL" id="FOBF01000036">
    <property type="protein sequence ID" value="SEN77527.1"/>
    <property type="molecule type" value="Genomic_DNA"/>
</dbReference>
<organism evidence="6 7">
    <name type="scientific">Nonomuraea pusilla</name>
    <dbReference type="NCBI Taxonomy" id="46177"/>
    <lineage>
        <taxon>Bacteria</taxon>
        <taxon>Bacillati</taxon>
        <taxon>Actinomycetota</taxon>
        <taxon>Actinomycetes</taxon>
        <taxon>Streptosporangiales</taxon>
        <taxon>Streptosporangiaceae</taxon>
        <taxon>Nonomuraea</taxon>
    </lineage>
</organism>
<dbReference type="OrthoDB" id="3218408at2"/>
<keyword evidence="1" id="KW-0805">Transcription regulation</keyword>
<feature type="DNA-binding region" description="H-T-H motif" evidence="4">
    <location>
        <begin position="33"/>
        <end position="52"/>
    </location>
</feature>
<evidence type="ECO:0000256" key="1">
    <source>
        <dbReference type="ARBA" id="ARBA00023015"/>
    </source>
</evidence>
<evidence type="ECO:0000313" key="6">
    <source>
        <dbReference type="EMBL" id="SEN77527.1"/>
    </source>
</evidence>
<proteinExistence type="predicted"/>
<evidence type="ECO:0000256" key="4">
    <source>
        <dbReference type="PROSITE-ProRule" id="PRU00335"/>
    </source>
</evidence>
<dbReference type="SUPFAM" id="SSF48498">
    <property type="entry name" value="Tetracyclin repressor-like, C-terminal domain"/>
    <property type="match status" value="1"/>
</dbReference>
<sequence>MPRTSRAQAELHHQQVIEAASKLVREKGADRVSVPEVMAAVGLTHGGFYRRFSSKDDLVAQACSAALAGRLADLDAVAASASAEGRSAWNAVLGHYLSTVHRDDPGLGCAIAALAGDVARAEPDGPLRHAYVEGLRQMAGKLADLDPREEGGSPAEGGGRRVLAELSTMVGALLLARACAGDDLSDEILAAAKEHLRAGA</sequence>
<dbReference type="SUPFAM" id="SSF46689">
    <property type="entry name" value="Homeodomain-like"/>
    <property type="match status" value="1"/>
</dbReference>
<dbReference type="InterPro" id="IPR009057">
    <property type="entry name" value="Homeodomain-like_sf"/>
</dbReference>
<feature type="domain" description="HTH tetR-type" evidence="5">
    <location>
        <begin position="10"/>
        <end position="70"/>
    </location>
</feature>
<dbReference type="Proteomes" id="UP000198953">
    <property type="component" value="Unassembled WGS sequence"/>
</dbReference>
<dbReference type="AlphaFoldDB" id="A0A1H8JBF7"/>
<dbReference type="Gene3D" id="1.10.10.60">
    <property type="entry name" value="Homeodomain-like"/>
    <property type="match status" value="1"/>
</dbReference>
<dbReference type="Pfam" id="PF00440">
    <property type="entry name" value="TetR_N"/>
    <property type="match status" value="1"/>
</dbReference>
<dbReference type="InterPro" id="IPR001647">
    <property type="entry name" value="HTH_TetR"/>
</dbReference>
<dbReference type="PANTHER" id="PTHR47506">
    <property type="entry name" value="TRANSCRIPTIONAL REGULATORY PROTEIN"/>
    <property type="match status" value="1"/>
</dbReference>
<accession>A0A1H8JBF7</accession>
<name>A0A1H8JBF7_9ACTN</name>
<keyword evidence="2 4" id="KW-0238">DNA-binding</keyword>
<evidence type="ECO:0000259" key="5">
    <source>
        <dbReference type="PROSITE" id="PS50977"/>
    </source>
</evidence>
<keyword evidence="3" id="KW-0804">Transcription</keyword>
<dbReference type="Gene3D" id="1.10.357.10">
    <property type="entry name" value="Tetracycline Repressor, domain 2"/>
    <property type="match status" value="1"/>
</dbReference>
<protein>
    <submittedName>
        <fullName evidence="6">Transcriptional regulator, TetR family</fullName>
    </submittedName>
</protein>
<evidence type="ECO:0000256" key="2">
    <source>
        <dbReference type="ARBA" id="ARBA00023125"/>
    </source>
</evidence>
<dbReference type="PRINTS" id="PR00455">
    <property type="entry name" value="HTHTETR"/>
</dbReference>
<dbReference type="InterPro" id="IPR036271">
    <property type="entry name" value="Tet_transcr_reg_TetR-rel_C_sf"/>
</dbReference>